<name>A0ABV4KN17_9VIBR</name>
<keyword evidence="1" id="KW-0472">Membrane</keyword>
<organism evidence="2 3">
    <name type="scientific">Vibrio atlanticus</name>
    <dbReference type="NCBI Taxonomy" id="693153"/>
    <lineage>
        <taxon>Bacteria</taxon>
        <taxon>Pseudomonadati</taxon>
        <taxon>Pseudomonadota</taxon>
        <taxon>Gammaproteobacteria</taxon>
        <taxon>Vibrionales</taxon>
        <taxon>Vibrionaceae</taxon>
        <taxon>Vibrio</taxon>
    </lineage>
</organism>
<feature type="transmembrane region" description="Helical" evidence="1">
    <location>
        <begin position="33"/>
        <end position="60"/>
    </location>
</feature>
<protein>
    <submittedName>
        <fullName evidence="2">Protein YgfX</fullName>
    </submittedName>
</protein>
<evidence type="ECO:0000256" key="1">
    <source>
        <dbReference type="SAM" id="Phobius"/>
    </source>
</evidence>
<sequence length="146" mass="16902">MLQWLIKLSRITSARFVKLQLNPSYSALFAKGTVFGCLLFFIVFSSIPLAVALYCLALVFSLFKANHVILNTAHGCFDYKEDGEFRLNEQAYTLKSVDKIWAQFFVKLQFECGYSVLLWRDSCNEREYRHFLAHLQRVSLINESIG</sequence>
<gene>
    <name evidence="2" type="ORF">ACED57_11485</name>
</gene>
<dbReference type="Pfam" id="PF07254">
    <property type="entry name" value="Cpta_toxin"/>
    <property type="match status" value="1"/>
</dbReference>
<reference evidence="2 3" key="1">
    <citation type="submission" date="2024-06" db="EMBL/GenBank/DDBJ databases">
        <authorList>
            <person name="Steensen K."/>
            <person name="Seneca J."/>
            <person name="Bartlau N."/>
            <person name="Yu A.X."/>
            <person name="Polz M.F."/>
        </authorList>
    </citation>
    <scope>NUCLEOTIDE SEQUENCE [LARGE SCALE GENOMIC DNA]</scope>
    <source>
        <strain evidence="2 3">1F9</strain>
    </source>
</reference>
<dbReference type="RefSeq" id="WP_346762925.1">
    <property type="nucleotide sequence ID" value="NZ_JBFRME010000047.1"/>
</dbReference>
<accession>A0ABV4KN17</accession>
<dbReference type="InterPro" id="IPR009883">
    <property type="entry name" value="YgfX"/>
</dbReference>
<keyword evidence="3" id="KW-1185">Reference proteome</keyword>
<proteinExistence type="predicted"/>
<comment type="caution">
    <text evidence="2">The sequence shown here is derived from an EMBL/GenBank/DDBJ whole genome shotgun (WGS) entry which is preliminary data.</text>
</comment>
<dbReference type="Proteomes" id="UP001569175">
    <property type="component" value="Unassembled WGS sequence"/>
</dbReference>
<keyword evidence="1" id="KW-1133">Transmembrane helix</keyword>
<dbReference type="EMBL" id="JBGOOL010000027">
    <property type="protein sequence ID" value="MEZ8053769.1"/>
    <property type="molecule type" value="Genomic_DNA"/>
</dbReference>
<evidence type="ECO:0000313" key="2">
    <source>
        <dbReference type="EMBL" id="MEZ8053769.1"/>
    </source>
</evidence>
<keyword evidence="1" id="KW-0812">Transmembrane</keyword>
<evidence type="ECO:0000313" key="3">
    <source>
        <dbReference type="Proteomes" id="UP001569175"/>
    </source>
</evidence>